<feature type="domain" description="DUF4200" evidence="4">
    <location>
        <begin position="106"/>
        <end position="223"/>
    </location>
</feature>
<evidence type="ECO:0000256" key="2">
    <source>
        <dbReference type="SAM" id="Coils"/>
    </source>
</evidence>
<feature type="coiled-coil region" evidence="2">
    <location>
        <begin position="331"/>
        <end position="390"/>
    </location>
</feature>
<reference evidence="5" key="1">
    <citation type="submission" date="2021-09" db="EMBL/GenBank/DDBJ databases">
        <authorList>
            <consortium name="AG Swart"/>
            <person name="Singh M."/>
            <person name="Singh A."/>
            <person name="Seah K."/>
            <person name="Emmerich C."/>
        </authorList>
    </citation>
    <scope>NUCLEOTIDE SEQUENCE</scope>
    <source>
        <strain evidence="5">ATCC30299</strain>
    </source>
</reference>
<dbReference type="InterPro" id="IPR051147">
    <property type="entry name" value="CFAP_domain-containing"/>
</dbReference>
<proteinExistence type="predicted"/>
<evidence type="ECO:0000259" key="4">
    <source>
        <dbReference type="Pfam" id="PF13863"/>
    </source>
</evidence>
<evidence type="ECO:0000256" key="3">
    <source>
        <dbReference type="SAM" id="MobiDB-lite"/>
    </source>
</evidence>
<dbReference type="GO" id="GO:0005856">
    <property type="term" value="C:cytoskeleton"/>
    <property type="evidence" value="ECO:0007669"/>
    <property type="project" value="UniProtKB-ARBA"/>
</dbReference>
<comment type="caution">
    <text evidence="5">The sequence shown here is derived from an EMBL/GenBank/DDBJ whole genome shotgun (WGS) entry which is preliminary data.</text>
</comment>
<accession>A0AAU9JRM5</accession>
<name>A0AAU9JRM5_9CILI</name>
<dbReference type="PANTHER" id="PTHR21683">
    <property type="entry name" value="COILED-COIL DOMAIN-CONTAINING PROTEIN 42 LIKE-2-LIKE-RELATED"/>
    <property type="match status" value="1"/>
</dbReference>
<evidence type="ECO:0000256" key="1">
    <source>
        <dbReference type="ARBA" id="ARBA00023054"/>
    </source>
</evidence>
<sequence>MEDFQSPFKLPTDEEVFITREAERLQKQEAKEKAKNMTIWEKQTASTKTQLKRPKDADFNIKPIEEGPVPQYMRNKEKNLITAALEIVNQRGKMPQNQKTENTRDYVEQKKEIFRVEMKYRILKEEREKIKKRISNKEQALKRSEELLDQDQKKFTDHMEKNKLLKEEAIAQANAEALAKKEKDGEIKQLEQRKAGISAEISRNEEYLEVLKKHKEFVEQLTPPEWLEARQKILREKYEVVKKNWILKQNADDLESLADGEVESQQSQGSFRKKTNKRQAALEAKFDEMVSKGLIDVFTEEDEQMYFTNPDELTAILKELEDKNLFLIELIQVMDHQLEVTKSEYDDLKKKNDDKFDDSKRNKEHFGLQLKTMETKISQINKRKSNIENKKETTRAVQILKNEISKCFTSLGHDEDSARLPIEMLKIIEESIHGLLRKLSFLRSIDPKHVEDLEGQKEKIRRDYGRDLKAELEEKKIQERITLAQKRVEGPSFRKIGRPPMNKVLFQKKRVEKEVKHVQKSEEELIRDFIEETTS</sequence>
<evidence type="ECO:0000313" key="6">
    <source>
        <dbReference type="Proteomes" id="UP001162131"/>
    </source>
</evidence>
<dbReference type="EMBL" id="CAJZBQ010000034">
    <property type="protein sequence ID" value="CAG9323534.1"/>
    <property type="molecule type" value="Genomic_DNA"/>
</dbReference>
<dbReference type="InterPro" id="IPR025252">
    <property type="entry name" value="DUF4200"/>
</dbReference>
<dbReference type="Proteomes" id="UP001162131">
    <property type="component" value="Unassembled WGS sequence"/>
</dbReference>
<dbReference type="AlphaFoldDB" id="A0AAU9JRM5"/>
<evidence type="ECO:0000313" key="5">
    <source>
        <dbReference type="EMBL" id="CAG9323534.1"/>
    </source>
</evidence>
<dbReference type="PANTHER" id="PTHR21683:SF3">
    <property type="entry name" value="CILIA AND FLAGELLA ASSOCIATED PROTEIN 100"/>
    <property type="match status" value="1"/>
</dbReference>
<keyword evidence="6" id="KW-1185">Reference proteome</keyword>
<protein>
    <recommendedName>
        <fullName evidence="4">DUF4200 domain-containing protein</fullName>
    </recommendedName>
</protein>
<feature type="region of interest" description="Disordered" evidence="3">
    <location>
        <begin position="28"/>
        <end position="70"/>
    </location>
</feature>
<organism evidence="5 6">
    <name type="scientific">Blepharisma stoltei</name>
    <dbReference type="NCBI Taxonomy" id="1481888"/>
    <lineage>
        <taxon>Eukaryota</taxon>
        <taxon>Sar</taxon>
        <taxon>Alveolata</taxon>
        <taxon>Ciliophora</taxon>
        <taxon>Postciliodesmatophora</taxon>
        <taxon>Heterotrichea</taxon>
        <taxon>Heterotrichida</taxon>
        <taxon>Blepharismidae</taxon>
        <taxon>Blepharisma</taxon>
    </lineage>
</organism>
<feature type="compositionally biased region" description="Basic and acidic residues" evidence="3">
    <location>
        <begin position="53"/>
        <end position="65"/>
    </location>
</feature>
<gene>
    <name evidence="5" type="ORF">BSTOLATCC_MIC34183</name>
</gene>
<dbReference type="Pfam" id="PF13863">
    <property type="entry name" value="DUF4200"/>
    <property type="match status" value="1"/>
</dbReference>
<keyword evidence="1 2" id="KW-0175">Coiled coil</keyword>
<feature type="coiled-coil region" evidence="2">
    <location>
        <begin position="120"/>
        <end position="200"/>
    </location>
</feature>